<keyword evidence="2" id="KW-1185">Reference proteome</keyword>
<dbReference type="Proteomes" id="UP000186309">
    <property type="component" value="Chromosome"/>
</dbReference>
<name>A0A1U7CXW6_9BACT</name>
<dbReference type="KEGG" id="pbor:BSF38_05369"/>
<organism evidence="1 2">
    <name type="scientific">Paludisphaera borealis</name>
    <dbReference type="NCBI Taxonomy" id="1387353"/>
    <lineage>
        <taxon>Bacteria</taxon>
        <taxon>Pseudomonadati</taxon>
        <taxon>Planctomycetota</taxon>
        <taxon>Planctomycetia</taxon>
        <taxon>Isosphaerales</taxon>
        <taxon>Isosphaeraceae</taxon>
        <taxon>Paludisphaera</taxon>
    </lineage>
</organism>
<dbReference type="OrthoDB" id="287432at2"/>
<dbReference type="AlphaFoldDB" id="A0A1U7CXW6"/>
<protein>
    <submittedName>
        <fullName evidence="1">Uncharacterized protein</fullName>
    </submittedName>
</protein>
<dbReference type="EMBL" id="CP019082">
    <property type="protein sequence ID" value="APW63792.1"/>
    <property type="molecule type" value="Genomic_DNA"/>
</dbReference>
<evidence type="ECO:0000313" key="1">
    <source>
        <dbReference type="EMBL" id="APW63792.1"/>
    </source>
</evidence>
<proteinExistence type="predicted"/>
<accession>A0A1U7CXW6</accession>
<sequence length="92" mass="10507">MPHQRDALQVLDRDFFEIRSKILEIAASLDRMDRAPAHHGDHPDPRLGQVRQALDALREPGPDRAETIQLIFSLAYDSAWQRNLGVARPERA</sequence>
<evidence type="ECO:0000313" key="2">
    <source>
        <dbReference type="Proteomes" id="UP000186309"/>
    </source>
</evidence>
<reference evidence="2" key="1">
    <citation type="submission" date="2016-12" db="EMBL/GenBank/DDBJ databases">
        <title>Comparative genomics of four Isosphaeraceae planctomycetes: a common pool of plasmids and glycoside hydrolase genes.</title>
        <authorList>
            <person name="Ivanova A."/>
        </authorList>
    </citation>
    <scope>NUCLEOTIDE SEQUENCE [LARGE SCALE GENOMIC DNA]</scope>
    <source>
        <strain evidence="2">PX4</strain>
    </source>
</reference>
<dbReference type="RefSeq" id="WP_076350101.1">
    <property type="nucleotide sequence ID" value="NZ_CP019082.1"/>
</dbReference>
<gene>
    <name evidence="1" type="ORF">BSF38_05369</name>
</gene>